<evidence type="ECO:0000313" key="6">
    <source>
        <dbReference type="EMBL" id="EXX57571.1"/>
    </source>
</evidence>
<evidence type="ECO:0000256" key="3">
    <source>
        <dbReference type="ARBA" id="ARBA00022786"/>
    </source>
</evidence>
<dbReference type="OMA" id="AYIPHFQ"/>
<dbReference type="HOGENOM" id="CLU_007157_0_0_1"/>
<evidence type="ECO:0000256" key="1">
    <source>
        <dbReference type="ARBA" id="ARBA00007657"/>
    </source>
</evidence>
<dbReference type="Pfam" id="PF25782">
    <property type="entry name" value="TPR_CAND1"/>
    <property type="match status" value="1"/>
</dbReference>
<dbReference type="GO" id="GO:0010265">
    <property type="term" value="P:SCF complex assembly"/>
    <property type="evidence" value="ECO:0007669"/>
    <property type="project" value="InterPro"/>
</dbReference>
<dbReference type="STRING" id="1432141.A0A015KDG1"/>
<evidence type="ECO:0000259" key="5">
    <source>
        <dbReference type="Pfam" id="PF08623"/>
    </source>
</evidence>
<keyword evidence="3" id="KW-0833">Ubl conjugation pathway</keyword>
<accession>A0A015KDG1</accession>
<dbReference type="PANTHER" id="PTHR12696">
    <property type="entry name" value="TIP120"/>
    <property type="match status" value="1"/>
</dbReference>
<reference evidence="6 7" key="1">
    <citation type="submission" date="2014-02" db="EMBL/GenBank/DDBJ databases">
        <title>Single nucleus genome sequencing reveals high similarity among nuclei of an endomycorrhizal fungus.</title>
        <authorList>
            <person name="Lin K."/>
            <person name="Geurts R."/>
            <person name="Zhang Z."/>
            <person name="Limpens E."/>
            <person name="Saunders D.G."/>
            <person name="Mu D."/>
            <person name="Pang E."/>
            <person name="Cao H."/>
            <person name="Cha H."/>
            <person name="Lin T."/>
            <person name="Zhou Q."/>
            <person name="Shang Y."/>
            <person name="Li Y."/>
            <person name="Ivanov S."/>
            <person name="Sharma T."/>
            <person name="Velzen R.V."/>
            <person name="Ruijter N.D."/>
            <person name="Aanen D.K."/>
            <person name="Win J."/>
            <person name="Kamoun S."/>
            <person name="Bisseling T."/>
            <person name="Huang S."/>
        </authorList>
    </citation>
    <scope>NUCLEOTIDE SEQUENCE [LARGE SCALE GENOMIC DNA]</scope>
    <source>
        <strain evidence="7">DAOM197198w</strain>
    </source>
</reference>
<keyword evidence="7" id="KW-1185">Reference proteome</keyword>
<dbReference type="Gene3D" id="1.25.10.10">
    <property type="entry name" value="Leucine-rich Repeat Variant"/>
    <property type="match status" value="1"/>
</dbReference>
<dbReference type="Proteomes" id="UP000022910">
    <property type="component" value="Unassembled WGS sequence"/>
</dbReference>
<sequence>MSSNSYLVVGLLEKMDSSDTDFRYMATNDLMNELQKDGFTLEESTEKRVVQKVIKLMDDANGEVQNLAVKCLAPLVKKVREPQLQEIVEQLCSYTTQPGKEELRDIAGIGLKTVIVEIPSNSPSASNVVVRLIPRLLTQLEDPNATYEVKMDTLDILSELLARFGHSVANNPQVQKRIQNVLIPLLSHSRPAFRKRTTIALGNLVTHTPDDLFNELVQQLLVEFSRAGDQHDKLKTLVQCVGTLSRSSAPRLGKHLPQFLPLVIKNVDACDDDELRENCLQALESFVLRCPTEITPNINTIIELCLVYLKYDPNYNNDAEEDDEEMDEDEEMATEDEDEDEDDEGDYSDDDDISWKVRRSSSKVLAAIIGTRHELLSQLYQSVAPALVNRFKEREESVRVDVLQTFIALLRQTFVYGGEGYAPRDDDHEPKRRRAIGPSESQESPKQMLRNLVPKLSRNLSKQLLSKSIVTKQTGFVLLRELVTVLNGGLDNNLNTFIPAIENSLSTSSDHSNHHSSTNSNLKIETLSFLRQLFKVHPPQVFHNHLARLCPPIISSVEDKFYKITSEAFLVCIELVKVIRPIEYNAQTKTYNIQPLNPSFRSYILNIYNVTIARLSTTDADQEVKERSIMCLGVLISQCGDNLKEELKVCMPMLLDRLRNEVTRLTTVKVFTSIADSTVCASEEVKQAVIGAINEVAVLLRKSHRQLKVASLVCLEVFVRRYGNFLVPACYSRVLEELTPHISDQDLHLLPLALNTVVSVLSTNPQSLGAVHKDILPSVFNLVQSTLVQGAALDSLLVLFETLIVTNEADFNKLLQGLLQPALTSDQGQLTLSKQAFSTIAQCIAVLCVSSQKNCSPTVVDFSKKIADPKQSDSVKYLSLLALGEIGRKVDLSKHSNLHVIILSLFSAISEDIKSAAAFALGNVSAGNVGKYLPIVINEIREDPKKRYLLLHGLKEIISRYSNEEGVKALGPFADDIWNILFDSGENIEEGTRSVVAECLGKLTLANPNKFLPELQKRLRSTSAQTRGTVVTAIKFTFINQGQAYDELLRPLIVDFLSLIQDNDLNVRRLSLSTLNSAAHNKPYLIRDVLDQLLPLLYEETLIKEHLIHMVEMGPFKHKVDDGLDIRKSAYECMYTLLETCLDKLEIYSFLTRVIDGLSDQHDIAILSHTMLIRLARVAPTAVTQRLDEAVEPLKGTLTYRMKDNAVKSEIDKNNELCRSAVRVVVTLAKLAEHGGSTPKFDAFVRDTKVGQWSEQYNIYQAELENKEFGVGHGDTMDLS</sequence>
<dbReference type="SUPFAM" id="SSF48371">
    <property type="entry name" value="ARM repeat"/>
    <property type="match status" value="1"/>
</dbReference>
<protein>
    <recommendedName>
        <fullName evidence="5">TATA-binding protein interacting (TIP20) domain-containing protein</fullName>
    </recommendedName>
</protein>
<dbReference type="InterPro" id="IPR013932">
    <property type="entry name" value="TATA-bd_TIP120"/>
</dbReference>
<feature type="region of interest" description="Disordered" evidence="4">
    <location>
        <begin position="420"/>
        <end position="447"/>
    </location>
</feature>
<evidence type="ECO:0000313" key="7">
    <source>
        <dbReference type="Proteomes" id="UP000022910"/>
    </source>
</evidence>
<comment type="caution">
    <text evidence="6">The sequence shown here is derived from an EMBL/GenBank/DDBJ whole genome shotgun (WGS) entry which is preliminary data.</text>
</comment>
<feature type="compositionally biased region" description="Acidic residues" evidence="4">
    <location>
        <begin position="318"/>
        <end position="352"/>
    </location>
</feature>
<name>A0A015KDG1_RHIIW</name>
<feature type="region of interest" description="Disordered" evidence="4">
    <location>
        <begin position="316"/>
        <end position="353"/>
    </location>
</feature>
<dbReference type="InterPro" id="IPR039852">
    <property type="entry name" value="CAND1/CAND2"/>
</dbReference>
<dbReference type="InterPro" id="IPR016024">
    <property type="entry name" value="ARM-type_fold"/>
</dbReference>
<dbReference type="AlphaFoldDB" id="A0A015KDG1"/>
<feature type="domain" description="TATA-binding protein interacting (TIP20)" evidence="5">
    <location>
        <begin position="1085"/>
        <end position="1248"/>
    </location>
</feature>
<proteinExistence type="inferred from homology"/>
<organism evidence="6 7">
    <name type="scientific">Rhizophagus irregularis (strain DAOM 197198w)</name>
    <name type="common">Glomus intraradices</name>
    <dbReference type="NCBI Taxonomy" id="1432141"/>
    <lineage>
        <taxon>Eukaryota</taxon>
        <taxon>Fungi</taxon>
        <taxon>Fungi incertae sedis</taxon>
        <taxon>Mucoromycota</taxon>
        <taxon>Glomeromycotina</taxon>
        <taxon>Glomeromycetes</taxon>
        <taxon>Glomerales</taxon>
        <taxon>Glomeraceae</taxon>
        <taxon>Rhizophagus</taxon>
    </lineage>
</organism>
<dbReference type="OrthoDB" id="6260732at2759"/>
<dbReference type="EMBL" id="JEMT01027334">
    <property type="protein sequence ID" value="EXX57571.1"/>
    <property type="molecule type" value="Genomic_DNA"/>
</dbReference>
<evidence type="ECO:0000256" key="2">
    <source>
        <dbReference type="ARBA" id="ARBA00022737"/>
    </source>
</evidence>
<dbReference type="Pfam" id="PF08623">
    <property type="entry name" value="TIP120"/>
    <property type="match status" value="1"/>
</dbReference>
<gene>
    <name evidence="6" type="ORF">RirG_205980</name>
</gene>
<dbReference type="InterPro" id="IPR011989">
    <property type="entry name" value="ARM-like"/>
</dbReference>
<comment type="similarity">
    <text evidence="1">Belongs to the CAND family.</text>
</comment>
<keyword evidence="2" id="KW-0677">Repeat</keyword>
<evidence type="ECO:0000256" key="4">
    <source>
        <dbReference type="SAM" id="MobiDB-lite"/>
    </source>
</evidence>